<feature type="transmembrane region" description="Helical" evidence="1">
    <location>
        <begin position="965"/>
        <end position="985"/>
    </location>
</feature>
<dbReference type="InterPro" id="IPR027463">
    <property type="entry name" value="AcrB_DN_DC_subdom"/>
</dbReference>
<feature type="transmembrane region" description="Helical" evidence="1">
    <location>
        <begin position="529"/>
        <end position="551"/>
    </location>
</feature>
<feature type="transmembrane region" description="Helical" evidence="1">
    <location>
        <begin position="335"/>
        <end position="354"/>
    </location>
</feature>
<feature type="transmembrane region" description="Helical" evidence="1">
    <location>
        <begin position="360"/>
        <end position="380"/>
    </location>
</feature>
<dbReference type="Gene3D" id="3.30.70.1430">
    <property type="entry name" value="Multidrug efflux transporter AcrB pore domain"/>
    <property type="match status" value="2"/>
</dbReference>
<keyword evidence="1" id="KW-0472">Membrane</keyword>
<dbReference type="Gene3D" id="3.30.2090.10">
    <property type="entry name" value="Multidrug efflux transporter AcrB TolC docking domain, DN and DC subdomains"/>
    <property type="match status" value="2"/>
</dbReference>
<dbReference type="SUPFAM" id="SSF82714">
    <property type="entry name" value="Multidrug efflux transporter AcrB TolC docking domain, DN and DC subdomains"/>
    <property type="match status" value="2"/>
</dbReference>
<dbReference type="EMBL" id="AP019860">
    <property type="protein sequence ID" value="BBM85638.1"/>
    <property type="molecule type" value="Genomic_DNA"/>
</dbReference>
<dbReference type="Pfam" id="PF00873">
    <property type="entry name" value="ACR_tran"/>
    <property type="match status" value="1"/>
</dbReference>
<sequence length="1035" mass="115224">MIRYFASHPTAANLLMVFLLVLGISTLPQLRRETLPDFSADQVQIQVIYPGATPQEVEESVCREIEDALEGINYVDEIKSEALEGNASVTVKMVEGADFRVFVDDIKNEIDALNDLPEDAETPIVKELNRADRVLSLAVTGPMSANDLKYYCEILKEKIRRLPKVSKVDVLGFSDHQIRIEIPRGALVKYGVSLKNISDTISRQNFNLPAGTMETNRSEILLRFQGQNYTTQQFSSIVILGENGGEVLLGDIAQITQTFEKDEDKAIFGNFDAKTHQFEGQRAGILQINKTKSEDSLDVVASIKKFIKNEKTPPGVRFIITQDTSSIVKDRLQMLLKNGWQGMLLVFFTMWLFFNFRFSFWVVMGLPVSFLGALFFLPFIDYSINMITMVGLLLALGLLMDDAIVISENVASHLQKGKNAINATIDGTAQVTIGVFSSFLTTVCIFGPICFMQGNIGKVMRVMPVILILVLSVSLIEAFFILPNHLSHALHNMNNSKRNRLRQRLDSFLDFLKTKVLHTVVKFAVKFNYLFIGCTVMVFLFSLSLLFGGYLKFQAFPEIDGDVVEARILLPQGSSLSQTEKVVQQITNALSKVEQQFFPQPGAKSLIRNVSIQYNKNADVKEKGAHIATVVVDLLNAEIRSAKIDDILNTWRKKVGAVTGISSLKFTEPSIGPAGLAIDVRLQGQNLNTLKQASIFLQNWLNKFKGVQDLTDDLRPGKPEIQIQLRPGATSLGIEGQNVAQQLRAAFQGSVVDEIFIGRNSFEIDVRLATQQNFNDIDNFYIIHDGTRIPLQTVADVKYTRGFAKLSRIDGLLTVSVQGDLDTSIVTSGEITKKIRKDFIPQLNKKFPGVMLSFSGEEKESAETENSLQRGFLIGLLGVFIILSFQFKSYLEPFIVMLAIPMAFIGVMWGHFLMGYSLSMPSMIGFVSLAGVVVNDSILLVEFIKNNYRQSGDIVNAAVTASQERFRAILLTSMTTIAGLIPLLMEKSLQAQVLIPLAISLVFGLLASTVLILVFVPCFYSVLYDMRKLWGNTKK</sequence>
<evidence type="ECO:0000313" key="2">
    <source>
        <dbReference type="EMBL" id="BBM85638.1"/>
    </source>
</evidence>
<dbReference type="GO" id="GO:0042910">
    <property type="term" value="F:xenobiotic transmembrane transporter activity"/>
    <property type="evidence" value="ECO:0007669"/>
    <property type="project" value="TreeGrafter"/>
</dbReference>
<proteinExistence type="predicted"/>
<dbReference type="SUPFAM" id="SSF82866">
    <property type="entry name" value="Multidrug efflux transporter AcrB transmembrane domain"/>
    <property type="match status" value="2"/>
</dbReference>
<feature type="transmembrane region" description="Helical" evidence="1">
    <location>
        <begin position="871"/>
        <end position="887"/>
    </location>
</feature>
<reference evidence="2 3" key="1">
    <citation type="submission" date="2019-08" db="EMBL/GenBank/DDBJ databases">
        <title>Complete genome sequence of Candidatus Uab amorphum.</title>
        <authorList>
            <person name="Shiratori T."/>
            <person name="Suzuki S."/>
            <person name="Kakizawa Y."/>
            <person name="Ishida K."/>
        </authorList>
    </citation>
    <scope>NUCLEOTIDE SEQUENCE [LARGE SCALE GENOMIC DNA]</scope>
    <source>
        <strain evidence="2 3">SRT547</strain>
    </source>
</reference>
<dbReference type="Gene3D" id="1.20.1640.10">
    <property type="entry name" value="Multidrug efflux transporter AcrB transmembrane domain"/>
    <property type="match status" value="2"/>
</dbReference>
<organism evidence="2 3">
    <name type="scientific">Uabimicrobium amorphum</name>
    <dbReference type="NCBI Taxonomy" id="2596890"/>
    <lineage>
        <taxon>Bacteria</taxon>
        <taxon>Pseudomonadati</taxon>
        <taxon>Planctomycetota</taxon>
        <taxon>Candidatus Uabimicrobiia</taxon>
        <taxon>Candidatus Uabimicrobiales</taxon>
        <taxon>Candidatus Uabimicrobiaceae</taxon>
        <taxon>Candidatus Uabimicrobium</taxon>
    </lineage>
</organism>
<feature type="transmembrane region" description="Helical" evidence="1">
    <location>
        <begin position="893"/>
        <end position="912"/>
    </location>
</feature>
<keyword evidence="1" id="KW-1133">Transmembrane helix</keyword>
<dbReference type="PANTHER" id="PTHR32063:SF33">
    <property type="entry name" value="RND SUPERFAMILY EFFLUX PUMP PERMEASE COMPONENT"/>
    <property type="match status" value="1"/>
</dbReference>
<dbReference type="Gene3D" id="3.30.70.1320">
    <property type="entry name" value="Multidrug efflux transporter AcrB pore domain like"/>
    <property type="match status" value="1"/>
</dbReference>
<evidence type="ECO:0000313" key="3">
    <source>
        <dbReference type="Proteomes" id="UP000326354"/>
    </source>
</evidence>
<dbReference type="PRINTS" id="PR00702">
    <property type="entry name" value="ACRIFLAVINRP"/>
</dbReference>
<dbReference type="GO" id="GO:0005886">
    <property type="term" value="C:plasma membrane"/>
    <property type="evidence" value="ECO:0007669"/>
    <property type="project" value="TreeGrafter"/>
</dbReference>
<feature type="transmembrane region" description="Helical" evidence="1">
    <location>
        <begin position="12"/>
        <end position="30"/>
    </location>
</feature>
<feature type="transmembrane region" description="Helical" evidence="1">
    <location>
        <begin position="427"/>
        <end position="450"/>
    </location>
</feature>
<feature type="transmembrane region" description="Helical" evidence="1">
    <location>
        <begin position="924"/>
        <end position="945"/>
    </location>
</feature>
<evidence type="ECO:0000256" key="1">
    <source>
        <dbReference type="SAM" id="Phobius"/>
    </source>
</evidence>
<protein>
    <submittedName>
        <fullName evidence="2">Acriflavin resistance protein</fullName>
    </submittedName>
</protein>
<dbReference type="AlphaFoldDB" id="A0A5S9IPD7"/>
<feature type="transmembrane region" description="Helical" evidence="1">
    <location>
        <begin position="387"/>
        <end position="407"/>
    </location>
</feature>
<dbReference type="Proteomes" id="UP000326354">
    <property type="component" value="Chromosome"/>
</dbReference>
<dbReference type="InterPro" id="IPR001036">
    <property type="entry name" value="Acrflvin-R"/>
</dbReference>
<dbReference type="SUPFAM" id="SSF82693">
    <property type="entry name" value="Multidrug efflux transporter AcrB pore domain, PN1, PN2, PC1 and PC2 subdomains"/>
    <property type="match status" value="3"/>
</dbReference>
<keyword evidence="1" id="KW-0812">Transmembrane</keyword>
<gene>
    <name evidence="2" type="ORF">UABAM_04012</name>
</gene>
<feature type="transmembrane region" description="Helical" evidence="1">
    <location>
        <begin position="462"/>
        <end position="482"/>
    </location>
</feature>
<keyword evidence="3" id="KW-1185">Reference proteome</keyword>
<dbReference type="RefSeq" id="WP_173013438.1">
    <property type="nucleotide sequence ID" value="NZ_AP019860.1"/>
</dbReference>
<dbReference type="PANTHER" id="PTHR32063">
    <property type="match status" value="1"/>
</dbReference>
<dbReference type="Gene3D" id="3.30.70.1440">
    <property type="entry name" value="Multidrug efflux transporter AcrB pore domain"/>
    <property type="match status" value="1"/>
</dbReference>
<dbReference type="KEGG" id="uam:UABAM_04012"/>
<accession>A0A5S9IPD7</accession>
<feature type="transmembrane region" description="Helical" evidence="1">
    <location>
        <begin position="997"/>
        <end position="1023"/>
    </location>
</feature>
<name>A0A5S9IPD7_UABAM</name>